<reference evidence="1 2" key="1">
    <citation type="submission" date="2019-07" db="EMBL/GenBank/DDBJ databases">
        <title>Genome sequencing for Formosa sp. PS13.</title>
        <authorList>
            <person name="Park S.-J."/>
        </authorList>
    </citation>
    <scope>NUCLEOTIDE SEQUENCE [LARGE SCALE GENOMIC DNA]</scope>
    <source>
        <strain evidence="1 2">PS13</strain>
    </source>
</reference>
<dbReference type="KEGG" id="fop:FNB79_12725"/>
<dbReference type="EMBL" id="CP041637">
    <property type="protein sequence ID" value="QDO94790.1"/>
    <property type="molecule type" value="Genomic_DNA"/>
</dbReference>
<evidence type="ECO:0000313" key="1">
    <source>
        <dbReference type="EMBL" id="QDO94790.1"/>
    </source>
</evidence>
<dbReference type="RefSeq" id="WP_143381665.1">
    <property type="nucleotide sequence ID" value="NZ_CP041637.1"/>
</dbReference>
<evidence type="ECO:0000313" key="2">
    <source>
        <dbReference type="Proteomes" id="UP000319209"/>
    </source>
</evidence>
<gene>
    <name evidence="1" type="ORF">FNB79_12725</name>
</gene>
<name>A0A516GTU0_9FLAO</name>
<organism evidence="1 2">
    <name type="scientific">Formosa sediminum</name>
    <dbReference type="NCBI Taxonomy" id="2594004"/>
    <lineage>
        <taxon>Bacteria</taxon>
        <taxon>Pseudomonadati</taxon>
        <taxon>Bacteroidota</taxon>
        <taxon>Flavobacteriia</taxon>
        <taxon>Flavobacteriales</taxon>
        <taxon>Flavobacteriaceae</taxon>
        <taxon>Formosa</taxon>
    </lineage>
</organism>
<sequence length="196" mass="21525">MRREIVTAIILLVFVCKSFAQPLGFENTLFNFDRWKPAAATAVFTGRNVQEGLNLGASLAIPLNAASNVVSTGILLDANYLYQAHRNISIGLASGYGIYFAKDDNQSWGPITKNRDFRYIPVAAATRVAILNGFVIGTDLGYAFGLSENWDGGFYFKPIFGYNICEAFQLNISYSGISNNWTWSAASLGFTINFNS</sequence>
<proteinExistence type="predicted"/>
<dbReference type="OrthoDB" id="1492374at2"/>
<accession>A0A516GTU0</accession>
<dbReference type="AlphaFoldDB" id="A0A516GTU0"/>
<dbReference type="Proteomes" id="UP000319209">
    <property type="component" value="Chromosome"/>
</dbReference>
<evidence type="ECO:0008006" key="3">
    <source>
        <dbReference type="Google" id="ProtNLM"/>
    </source>
</evidence>
<keyword evidence="2" id="KW-1185">Reference proteome</keyword>
<protein>
    <recommendedName>
        <fullName evidence="3">Outer membrane beta-barrel protein</fullName>
    </recommendedName>
</protein>